<dbReference type="GO" id="GO:0006777">
    <property type="term" value="P:Mo-molybdopterin cofactor biosynthetic process"/>
    <property type="evidence" value="ECO:0007669"/>
    <property type="project" value="UniProtKB-KW"/>
</dbReference>
<dbReference type="CDD" id="cd00886">
    <property type="entry name" value="MogA_MoaB"/>
    <property type="match status" value="1"/>
</dbReference>
<gene>
    <name evidence="4" type="ORF">DAD186_03580</name>
</gene>
<dbReference type="RefSeq" id="WP_065247255.1">
    <property type="nucleotide sequence ID" value="NZ_CP012117.1"/>
</dbReference>
<dbReference type="PANTHER" id="PTHR43764:SF1">
    <property type="entry name" value="MOLYBDOPTERIN MOLYBDOTRANSFERASE"/>
    <property type="match status" value="1"/>
</dbReference>
<name>A0A1B0ZG20_9MICO</name>
<sequence length="164" mass="16946">MSLVGEHGWSACVIVASTRAARGEYEDLTGPDLSAWLERCGFRGCGVTVVPDGSDVGRALGEAISSGVDLAITTGGTGLTPSDVTPEETRPHLTREIPGIAEALRLKGSESTPYAVVSRGLAGFAGRTLVVNLPGSRGGVKDGMAVLEPILEHVLRQRDGGGHE</sequence>
<protein>
    <submittedName>
        <fullName evidence="4">Molybdenum cofactor synthesis domain-containing protein</fullName>
    </submittedName>
</protein>
<proteinExistence type="predicted"/>
<dbReference type="STRING" id="1630135.DAD186_03580"/>
<accession>A0A1B0ZG20</accession>
<organism evidence="4 5">
    <name type="scientific">Dermabacter vaginalis</name>
    <dbReference type="NCBI Taxonomy" id="1630135"/>
    <lineage>
        <taxon>Bacteria</taxon>
        <taxon>Bacillati</taxon>
        <taxon>Actinomycetota</taxon>
        <taxon>Actinomycetes</taxon>
        <taxon>Micrococcales</taxon>
        <taxon>Dermabacteraceae</taxon>
        <taxon>Dermabacter</taxon>
    </lineage>
</organism>
<dbReference type="KEGG" id="dva:DAD186_03580"/>
<dbReference type="AlphaFoldDB" id="A0A1B0ZG20"/>
<evidence type="ECO:0000256" key="1">
    <source>
        <dbReference type="ARBA" id="ARBA00005046"/>
    </source>
</evidence>
<dbReference type="Gene3D" id="3.40.980.10">
    <property type="entry name" value="MoaB/Mog-like domain"/>
    <property type="match status" value="1"/>
</dbReference>
<evidence type="ECO:0000259" key="3">
    <source>
        <dbReference type="SMART" id="SM00852"/>
    </source>
</evidence>
<dbReference type="Proteomes" id="UP000092596">
    <property type="component" value="Chromosome"/>
</dbReference>
<dbReference type="Pfam" id="PF00994">
    <property type="entry name" value="MoCF_biosynth"/>
    <property type="match status" value="1"/>
</dbReference>
<dbReference type="SUPFAM" id="SSF53218">
    <property type="entry name" value="Molybdenum cofactor biosynthesis proteins"/>
    <property type="match status" value="1"/>
</dbReference>
<reference evidence="4 5" key="1">
    <citation type="submission" date="2015-06" db="EMBL/GenBank/DDBJ databases">
        <title>Investigation of pathophysiology for high-risk pregnancy and development of treatment modality based on it.</title>
        <authorList>
            <person name="Kim B.-C."/>
            <person name="Lim S."/>
        </authorList>
    </citation>
    <scope>NUCLEOTIDE SEQUENCE [LARGE SCALE GENOMIC DNA]</scope>
    <source>
        <strain evidence="4 5">AD1-86</strain>
    </source>
</reference>
<dbReference type="EMBL" id="CP012117">
    <property type="protein sequence ID" value="ANP26915.1"/>
    <property type="molecule type" value="Genomic_DNA"/>
</dbReference>
<comment type="pathway">
    <text evidence="1">Cofactor biosynthesis; molybdopterin biosynthesis.</text>
</comment>
<dbReference type="InterPro" id="IPR051920">
    <property type="entry name" value="MPT_Adenylyltrnsfr/MoaC-Rel"/>
</dbReference>
<dbReference type="InterPro" id="IPR036425">
    <property type="entry name" value="MoaB/Mog-like_dom_sf"/>
</dbReference>
<dbReference type="PANTHER" id="PTHR43764">
    <property type="entry name" value="MOLYBDENUM COFACTOR BIOSYNTHESIS"/>
    <property type="match status" value="1"/>
</dbReference>
<evidence type="ECO:0000256" key="2">
    <source>
        <dbReference type="ARBA" id="ARBA00023150"/>
    </source>
</evidence>
<keyword evidence="2" id="KW-0501">Molybdenum cofactor biosynthesis</keyword>
<evidence type="ECO:0000313" key="5">
    <source>
        <dbReference type="Proteomes" id="UP000092596"/>
    </source>
</evidence>
<dbReference type="NCBIfam" id="TIGR00177">
    <property type="entry name" value="molyb_syn"/>
    <property type="match status" value="1"/>
</dbReference>
<dbReference type="InterPro" id="IPR001453">
    <property type="entry name" value="MoaB/Mog_dom"/>
</dbReference>
<feature type="domain" description="MoaB/Mog" evidence="3">
    <location>
        <begin position="12"/>
        <end position="154"/>
    </location>
</feature>
<evidence type="ECO:0000313" key="4">
    <source>
        <dbReference type="EMBL" id="ANP26915.1"/>
    </source>
</evidence>
<dbReference type="SMART" id="SM00852">
    <property type="entry name" value="MoCF_biosynth"/>
    <property type="match status" value="1"/>
</dbReference>
<dbReference type="PATRIC" id="fig|1630135.4.peg.361"/>